<evidence type="ECO:0008006" key="6">
    <source>
        <dbReference type="Google" id="ProtNLM"/>
    </source>
</evidence>
<dbReference type="GO" id="GO:0003677">
    <property type="term" value="F:DNA binding"/>
    <property type="evidence" value="ECO:0007669"/>
    <property type="project" value="UniProtKB-KW"/>
</dbReference>
<dbReference type="GO" id="GO:0006355">
    <property type="term" value="P:regulation of DNA-templated transcription"/>
    <property type="evidence" value="ECO:0007669"/>
    <property type="project" value="InterPro"/>
</dbReference>
<evidence type="ECO:0000256" key="1">
    <source>
        <dbReference type="ARBA" id="ARBA00022553"/>
    </source>
</evidence>
<dbReference type="InterPro" id="IPR011006">
    <property type="entry name" value="CheY-like_superfamily"/>
</dbReference>
<evidence type="ECO:0000313" key="5">
    <source>
        <dbReference type="EMBL" id="VAW21690.1"/>
    </source>
</evidence>
<dbReference type="SUPFAM" id="SSF46894">
    <property type="entry name" value="C-terminal effector domain of the bipartite response regulators"/>
    <property type="match status" value="1"/>
</dbReference>
<accession>A0A3B0TY61</accession>
<evidence type="ECO:0000256" key="2">
    <source>
        <dbReference type="ARBA" id="ARBA00023125"/>
    </source>
</evidence>
<dbReference type="PROSITE" id="PS50110">
    <property type="entry name" value="RESPONSE_REGULATORY"/>
    <property type="match status" value="1"/>
</dbReference>
<dbReference type="SMART" id="SM00421">
    <property type="entry name" value="HTH_LUXR"/>
    <property type="match status" value="1"/>
</dbReference>
<dbReference type="CDD" id="cd17535">
    <property type="entry name" value="REC_NarL-like"/>
    <property type="match status" value="1"/>
</dbReference>
<dbReference type="InterPro" id="IPR058245">
    <property type="entry name" value="NreC/VraR/RcsB-like_REC"/>
</dbReference>
<sequence>MYDKKQMSTKNISVVIVDDHKIFRDGLQLLLNHFDFVRVVGEASNGEEFLEIMENIIPDIVLMDINMPKLSGIEATKIALKKYPSLKIIALTTFFEEDYIEQMLLAGVEGYMLKRSNIEEFEKAIKKVYEGGCYFSDEIVKIITRNLSKYKEQSNLKLVLPQFTPREQQILELVCKGFNNDQIAETIFLSPKTIEKHKSSLFQKTGTFNTVNLVIYAFKNQLVSL</sequence>
<evidence type="ECO:0000259" key="4">
    <source>
        <dbReference type="PROSITE" id="PS50110"/>
    </source>
</evidence>
<reference evidence="5" key="1">
    <citation type="submission" date="2018-06" db="EMBL/GenBank/DDBJ databases">
        <authorList>
            <person name="Zhirakovskaya E."/>
        </authorList>
    </citation>
    <scope>NUCLEOTIDE SEQUENCE</scope>
</reference>
<proteinExistence type="predicted"/>
<dbReference type="GO" id="GO:0000160">
    <property type="term" value="P:phosphorelay signal transduction system"/>
    <property type="evidence" value="ECO:0007669"/>
    <property type="project" value="InterPro"/>
</dbReference>
<dbReference type="PANTHER" id="PTHR43214">
    <property type="entry name" value="TWO-COMPONENT RESPONSE REGULATOR"/>
    <property type="match status" value="1"/>
</dbReference>
<dbReference type="PRINTS" id="PR00038">
    <property type="entry name" value="HTHLUXR"/>
</dbReference>
<dbReference type="PANTHER" id="PTHR43214:SF43">
    <property type="entry name" value="TWO-COMPONENT RESPONSE REGULATOR"/>
    <property type="match status" value="1"/>
</dbReference>
<dbReference type="AlphaFoldDB" id="A0A3B0TY61"/>
<dbReference type="EMBL" id="UOEP01000153">
    <property type="protein sequence ID" value="VAW21690.1"/>
    <property type="molecule type" value="Genomic_DNA"/>
</dbReference>
<keyword evidence="1" id="KW-0597">Phosphoprotein</keyword>
<dbReference type="InterPro" id="IPR001789">
    <property type="entry name" value="Sig_transdc_resp-reg_receiver"/>
</dbReference>
<gene>
    <name evidence="5" type="ORF">MNBD_BACTEROID01-2456</name>
</gene>
<dbReference type="Pfam" id="PF00072">
    <property type="entry name" value="Response_reg"/>
    <property type="match status" value="1"/>
</dbReference>
<dbReference type="PROSITE" id="PS00622">
    <property type="entry name" value="HTH_LUXR_1"/>
    <property type="match status" value="1"/>
</dbReference>
<protein>
    <recommendedName>
        <fullName evidence="6">Two-component transcriptional response regulator, LuxR family</fullName>
    </recommendedName>
</protein>
<feature type="domain" description="Response regulatory" evidence="4">
    <location>
        <begin position="13"/>
        <end position="129"/>
    </location>
</feature>
<evidence type="ECO:0000259" key="3">
    <source>
        <dbReference type="PROSITE" id="PS50043"/>
    </source>
</evidence>
<dbReference type="PROSITE" id="PS50043">
    <property type="entry name" value="HTH_LUXR_2"/>
    <property type="match status" value="1"/>
</dbReference>
<feature type="domain" description="HTH luxR-type" evidence="3">
    <location>
        <begin position="160"/>
        <end position="221"/>
    </location>
</feature>
<dbReference type="SUPFAM" id="SSF52172">
    <property type="entry name" value="CheY-like"/>
    <property type="match status" value="1"/>
</dbReference>
<dbReference type="Pfam" id="PF00196">
    <property type="entry name" value="GerE"/>
    <property type="match status" value="1"/>
</dbReference>
<dbReference type="Gene3D" id="3.40.50.2300">
    <property type="match status" value="1"/>
</dbReference>
<organism evidence="5">
    <name type="scientific">hydrothermal vent metagenome</name>
    <dbReference type="NCBI Taxonomy" id="652676"/>
    <lineage>
        <taxon>unclassified sequences</taxon>
        <taxon>metagenomes</taxon>
        <taxon>ecological metagenomes</taxon>
    </lineage>
</organism>
<dbReference type="CDD" id="cd06170">
    <property type="entry name" value="LuxR_C_like"/>
    <property type="match status" value="1"/>
</dbReference>
<dbReference type="InterPro" id="IPR016032">
    <property type="entry name" value="Sig_transdc_resp-reg_C-effctor"/>
</dbReference>
<name>A0A3B0TY61_9ZZZZ</name>
<keyword evidence="2" id="KW-0238">DNA-binding</keyword>
<dbReference type="SMART" id="SM00448">
    <property type="entry name" value="REC"/>
    <property type="match status" value="1"/>
</dbReference>
<dbReference type="InterPro" id="IPR000792">
    <property type="entry name" value="Tscrpt_reg_LuxR_C"/>
</dbReference>
<dbReference type="InterPro" id="IPR039420">
    <property type="entry name" value="WalR-like"/>
</dbReference>